<keyword evidence="2" id="KW-1185">Reference proteome</keyword>
<evidence type="ECO:0000313" key="2">
    <source>
        <dbReference type="Proteomes" id="UP000316598"/>
    </source>
</evidence>
<proteinExistence type="predicted"/>
<dbReference type="EMBL" id="SJPI01000001">
    <property type="protein sequence ID" value="TWT53948.1"/>
    <property type="molecule type" value="Genomic_DNA"/>
</dbReference>
<dbReference type="RefSeq" id="WP_146514073.1">
    <property type="nucleotide sequence ID" value="NZ_SJPI01000001.1"/>
</dbReference>
<organism evidence="1 2">
    <name type="scientific">Rubripirellula amarantea</name>
    <dbReference type="NCBI Taxonomy" id="2527999"/>
    <lineage>
        <taxon>Bacteria</taxon>
        <taxon>Pseudomonadati</taxon>
        <taxon>Planctomycetota</taxon>
        <taxon>Planctomycetia</taxon>
        <taxon>Pirellulales</taxon>
        <taxon>Pirellulaceae</taxon>
        <taxon>Rubripirellula</taxon>
    </lineage>
</organism>
<name>A0A5C5WTR3_9BACT</name>
<gene>
    <name evidence="1" type="ORF">Pla22_15820</name>
</gene>
<dbReference type="AlphaFoldDB" id="A0A5C5WTR3"/>
<dbReference type="OrthoDB" id="221287at2"/>
<reference evidence="1 2" key="1">
    <citation type="submission" date="2019-02" db="EMBL/GenBank/DDBJ databases">
        <title>Deep-cultivation of Planctomycetes and their phenomic and genomic characterization uncovers novel biology.</title>
        <authorList>
            <person name="Wiegand S."/>
            <person name="Jogler M."/>
            <person name="Boedeker C."/>
            <person name="Pinto D."/>
            <person name="Vollmers J."/>
            <person name="Rivas-Marin E."/>
            <person name="Kohn T."/>
            <person name="Peeters S.H."/>
            <person name="Heuer A."/>
            <person name="Rast P."/>
            <person name="Oberbeckmann S."/>
            <person name="Bunk B."/>
            <person name="Jeske O."/>
            <person name="Meyerdierks A."/>
            <person name="Storesund J.E."/>
            <person name="Kallscheuer N."/>
            <person name="Luecker S."/>
            <person name="Lage O.M."/>
            <person name="Pohl T."/>
            <person name="Merkel B.J."/>
            <person name="Hornburger P."/>
            <person name="Mueller R.-W."/>
            <person name="Bruemmer F."/>
            <person name="Labrenz M."/>
            <person name="Spormann A.M."/>
            <person name="Op Den Camp H."/>
            <person name="Overmann J."/>
            <person name="Amann R."/>
            <person name="Jetten M.S.M."/>
            <person name="Mascher T."/>
            <person name="Medema M.H."/>
            <person name="Devos D.P."/>
            <person name="Kaster A.-K."/>
            <person name="Ovreas L."/>
            <person name="Rohde M."/>
            <person name="Galperin M.Y."/>
            <person name="Jogler C."/>
        </authorList>
    </citation>
    <scope>NUCLEOTIDE SEQUENCE [LARGE SCALE GENOMIC DNA]</scope>
    <source>
        <strain evidence="1 2">Pla22</strain>
    </source>
</reference>
<accession>A0A5C5WTR3</accession>
<comment type="caution">
    <text evidence="1">The sequence shown here is derived from an EMBL/GenBank/DDBJ whole genome shotgun (WGS) entry which is preliminary data.</text>
</comment>
<sequence>MISKYTTITRANSALLLTLLSVVMFAGGVFAAPPIISASIGQPGQPYGVGLIEIPLDVPIVGQVPPPLQVSDPSHRIFYPFSEDVRIEVPRPSQRPVPQPGRGRLLGRLGNLIREIANDDAEPQYQTVSRRVTFLFIGDSPLNVRLSDARGVLGTFDVVPTNDPVAHGRIIQDWWAGYTDAAHRQINAADYPPWVETYLVAMLSGRLGLPLPDWYLQTDAQEDQLLSTLKLVGGVEGVGEAIFRKHAAGLDHLGASAGDTASASVPLPPPPRWSPLYDNPALQSVSVEPLATRVPPECFYIRYGSFANYLWFRDLSDEYGGDLSKMMTLRGIDNDAAKRVEDQLNVKTTELSRVLGPTVIEDQAIIGRDLFLADGASMGVLFKATNAFLLRTSLNGDRTKLARDHDHVTLDDITISGTPATFLSSADNRVRSYMVEDGGYILITNSFHIAERFLEVGDSQQSLASTASFKLARQLMPLERNDTIFAYFSPEMLRGLVSPQYLIELRRRLSAKSEIAMVRLSHLAASQEGVIAPENDTLGIPGLTSAGFLPTGFGTRPDGSGTVEVGDDVMDTRRGARGTFLPIADVEMDRVTAEEAAWYARIASEYTHRFPTFDPVMVGLQREPVDPATGVERLTIHAEIAPLDAGKYGKWSRQLGPPTRVAMQFAPDDIVALQAHVASEQLGPPTHLFGAIKDSVPPEPEDFDGILNIYRSLKEIPGYLGAWPQPGALDRLPLGLGRGTPVGPGMSRLIGGLYRYTDGSFSILSFWPDILQASLPHLEAVDVSDDAQIRIRIGNLQGSQLQGWVNEQLYERSRQSSVAGAGFLSLLTRQLGVEPEDVERATRQILGADLQCTLGGDYLYSNVSHRWISTAWQGELAALSAPLGYQAPAMKWFRGAAGSVTQYEDRVIADVTVDIARQ</sequence>
<evidence type="ECO:0000313" key="1">
    <source>
        <dbReference type="EMBL" id="TWT53948.1"/>
    </source>
</evidence>
<protein>
    <submittedName>
        <fullName evidence="1">Uncharacterized protein</fullName>
    </submittedName>
</protein>
<dbReference type="Proteomes" id="UP000316598">
    <property type="component" value="Unassembled WGS sequence"/>
</dbReference>